<evidence type="ECO:0000256" key="3">
    <source>
        <dbReference type="ARBA" id="ARBA00022691"/>
    </source>
</evidence>
<dbReference type="PANTHER" id="PTHR10509:SF93">
    <property type="entry name" value="CATECHOL O-METHYLTRANSFERASE DOMAIN-CONTAINING PROTEIN 1"/>
    <property type="match status" value="1"/>
</dbReference>
<keyword evidence="5" id="KW-0732">Signal</keyword>
<name>A0A914EAS9_9BILA</name>
<reference evidence="7" key="1">
    <citation type="submission" date="2022-11" db="UniProtKB">
        <authorList>
            <consortium name="WormBaseParasite"/>
        </authorList>
    </citation>
    <scope>IDENTIFICATION</scope>
</reference>
<dbReference type="InterPro" id="IPR002935">
    <property type="entry name" value="SAM_O-MeTrfase"/>
</dbReference>
<keyword evidence="3" id="KW-0949">S-adenosyl-L-methionine</keyword>
<feature type="chain" id="PRO_5037287396" evidence="5">
    <location>
        <begin position="17"/>
        <end position="242"/>
    </location>
</feature>
<evidence type="ECO:0000256" key="4">
    <source>
        <dbReference type="ARBA" id="ARBA00023453"/>
    </source>
</evidence>
<proteinExistence type="inferred from homology"/>
<protein>
    <submittedName>
        <fullName evidence="7">O-methyltransferase</fullName>
    </submittedName>
</protein>
<evidence type="ECO:0000313" key="7">
    <source>
        <dbReference type="WBParaSite" id="ACRNAN_scaffold6737.g26506.t1"/>
    </source>
</evidence>
<evidence type="ECO:0000313" key="6">
    <source>
        <dbReference type="Proteomes" id="UP000887540"/>
    </source>
</evidence>
<evidence type="ECO:0000256" key="5">
    <source>
        <dbReference type="SAM" id="SignalP"/>
    </source>
</evidence>
<evidence type="ECO:0000256" key="1">
    <source>
        <dbReference type="ARBA" id="ARBA00022603"/>
    </source>
</evidence>
<dbReference type="PANTHER" id="PTHR10509">
    <property type="entry name" value="O-METHYLTRANSFERASE-RELATED"/>
    <property type="match status" value="1"/>
</dbReference>
<dbReference type="GO" id="GO:0008757">
    <property type="term" value="F:S-adenosylmethionine-dependent methyltransferase activity"/>
    <property type="evidence" value="ECO:0007669"/>
    <property type="project" value="TreeGrafter"/>
</dbReference>
<dbReference type="InterPro" id="IPR050362">
    <property type="entry name" value="Cation-dep_OMT"/>
</dbReference>
<dbReference type="PROSITE" id="PS51682">
    <property type="entry name" value="SAM_OMT_I"/>
    <property type="match status" value="1"/>
</dbReference>
<accession>A0A914EAS9</accession>
<dbReference type="Pfam" id="PF01596">
    <property type="entry name" value="Methyltransf_3"/>
    <property type="match status" value="1"/>
</dbReference>
<dbReference type="GO" id="GO:0032259">
    <property type="term" value="P:methylation"/>
    <property type="evidence" value="ECO:0007669"/>
    <property type="project" value="UniProtKB-KW"/>
</dbReference>
<sequence length="242" mass="26844">MKKIVIFLSLLYYAFGVSTVSKSFRQHSDPIISYCTRLTVKPTELEEKITNDTINNDNWFVMLGAPEVLQLGKNFIQLIGAKKALDIGTYTGASAAAWATAMPSDGKVLSMDVSHASLDSIGKPLINQYSDIEKKIDFRLGPALETLDNLINNGESGKWDFCFIDADKVNYKNYYIKCVQLLRSGGVIMVDNALWGGSVVRDQWQSLDTRIIAETNEYISQDNSTNSALINVGDGLHLAFKK</sequence>
<dbReference type="SUPFAM" id="SSF53335">
    <property type="entry name" value="S-adenosyl-L-methionine-dependent methyltransferases"/>
    <property type="match status" value="1"/>
</dbReference>
<dbReference type="AlphaFoldDB" id="A0A914EAS9"/>
<dbReference type="Proteomes" id="UP000887540">
    <property type="component" value="Unplaced"/>
</dbReference>
<organism evidence="6 7">
    <name type="scientific">Acrobeloides nanus</name>
    <dbReference type="NCBI Taxonomy" id="290746"/>
    <lineage>
        <taxon>Eukaryota</taxon>
        <taxon>Metazoa</taxon>
        <taxon>Ecdysozoa</taxon>
        <taxon>Nematoda</taxon>
        <taxon>Chromadorea</taxon>
        <taxon>Rhabditida</taxon>
        <taxon>Tylenchina</taxon>
        <taxon>Cephalobomorpha</taxon>
        <taxon>Cephaloboidea</taxon>
        <taxon>Cephalobidae</taxon>
        <taxon>Acrobeloides</taxon>
    </lineage>
</organism>
<dbReference type="InterPro" id="IPR029063">
    <property type="entry name" value="SAM-dependent_MTases_sf"/>
</dbReference>
<dbReference type="WBParaSite" id="ACRNAN_scaffold6737.g26506.t1">
    <property type="protein sequence ID" value="ACRNAN_scaffold6737.g26506.t1"/>
    <property type="gene ID" value="ACRNAN_scaffold6737.g26506"/>
</dbReference>
<feature type="signal peptide" evidence="5">
    <location>
        <begin position="1"/>
        <end position="16"/>
    </location>
</feature>
<dbReference type="GO" id="GO:0008171">
    <property type="term" value="F:O-methyltransferase activity"/>
    <property type="evidence" value="ECO:0007669"/>
    <property type="project" value="InterPro"/>
</dbReference>
<keyword evidence="2" id="KW-0808">Transferase</keyword>
<keyword evidence="6" id="KW-1185">Reference proteome</keyword>
<keyword evidence="1" id="KW-0489">Methyltransferase</keyword>
<evidence type="ECO:0000256" key="2">
    <source>
        <dbReference type="ARBA" id="ARBA00022679"/>
    </source>
</evidence>
<comment type="similarity">
    <text evidence="4">Belongs to the class I-like SAM-binding methyltransferase superfamily. Cation-dependent O-methyltransferase family.</text>
</comment>
<dbReference type="Gene3D" id="3.40.50.150">
    <property type="entry name" value="Vaccinia Virus protein VP39"/>
    <property type="match status" value="1"/>
</dbReference>